<organism evidence="8">
    <name type="scientific">Bodo saltans virus</name>
    <dbReference type="NCBI Taxonomy" id="2024608"/>
    <lineage>
        <taxon>Viruses</taxon>
        <taxon>Varidnaviria</taxon>
        <taxon>Bamfordvirae</taxon>
        <taxon>Nucleocytoviricota</taxon>
        <taxon>Megaviricetes</taxon>
        <taxon>Imitervirales</taxon>
        <taxon>Mimiviridae</taxon>
        <taxon>Klosneuvirinae</taxon>
        <taxon>Theiavirus</taxon>
        <taxon>Theiavirus salishense</taxon>
    </lineage>
</organism>
<dbReference type="InterPro" id="IPR051608">
    <property type="entry name" value="RQC_Subunit_NEMF"/>
</dbReference>
<accession>A0A2H4UTS7</accession>
<evidence type="ECO:0000256" key="3">
    <source>
        <dbReference type="ARBA" id="ARBA00022490"/>
    </source>
</evidence>
<evidence type="ECO:0000256" key="2">
    <source>
        <dbReference type="ARBA" id="ARBA00008318"/>
    </source>
</evidence>
<keyword evidence="9" id="KW-1185">Reference proteome</keyword>
<evidence type="ECO:0000313" key="9">
    <source>
        <dbReference type="Proteomes" id="UP000240325"/>
    </source>
</evidence>
<dbReference type="Pfam" id="PF05670">
    <property type="entry name" value="NFACT-R_1"/>
    <property type="match status" value="1"/>
</dbReference>
<name>A0A2H4UTS7_9VIRU</name>
<dbReference type="PANTHER" id="PTHR15239">
    <property type="entry name" value="NUCLEAR EXPORT MEDIATOR FACTOR NEMF"/>
    <property type="match status" value="1"/>
</dbReference>
<dbReference type="GO" id="GO:1990112">
    <property type="term" value="C:RQC complex"/>
    <property type="evidence" value="ECO:0007669"/>
    <property type="project" value="TreeGrafter"/>
</dbReference>
<dbReference type="GO" id="GO:0000049">
    <property type="term" value="F:tRNA binding"/>
    <property type="evidence" value="ECO:0007669"/>
    <property type="project" value="TreeGrafter"/>
</dbReference>
<dbReference type="Proteomes" id="UP000240325">
    <property type="component" value="Segment"/>
</dbReference>
<keyword evidence="3" id="KW-0963">Cytoplasm</keyword>
<keyword evidence="4" id="KW-0175">Coiled coil</keyword>
<dbReference type="Gene3D" id="2.30.310.10">
    <property type="entry name" value="ibrinogen binding protein from staphylococcus aureus domain"/>
    <property type="match status" value="1"/>
</dbReference>
<evidence type="ECO:0000259" key="6">
    <source>
        <dbReference type="Pfam" id="PF05670"/>
    </source>
</evidence>
<evidence type="ECO:0000259" key="7">
    <source>
        <dbReference type="Pfam" id="PF11923"/>
    </source>
</evidence>
<reference evidence="8" key="1">
    <citation type="journal article" date="2017" name="Elife">
        <title>The kinetoplastid-infecting Bodo saltans virus (BsV), a window into the most abundant giant viruses in the sea.</title>
        <authorList>
            <person name="Deeg C.M."/>
            <person name="Chow C.-E.T."/>
            <person name="Suttle C.A."/>
        </authorList>
    </citation>
    <scope>NUCLEOTIDE SEQUENCE</scope>
    <source>
        <strain evidence="8">NG1</strain>
    </source>
</reference>
<gene>
    <name evidence="8" type="ORF">BMW23_0166</name>
</gene>
<protein>
    <submittedName>
        <fullName evidence="8">Nuclear export mediator factor NEMF-like protein</fullName>
    </submittedName>
</protein>
<dbReference type="Pfam" id="PF05833">
    <property type="entry name" value="NFACT_N"/>
    <property type="match status" value="1"/>
</dbReference>
<proteinExistence type="inferred from homology"/>
<feature type="domain" description="NFACT RNA-binding" evidence="6">
    <location>
        <begin position="507"/>
        <end position="615"/>
    </location>
</feature>
<comment type="subcellular location">
    <subcellularLocation>
        <location evidence="1">Cytoplasm</location>
    </subcellularLocation>
</comment>
<dbReference type="InterPro" id="IPR021846">
    <property type="entry name" value="NFACT-C"/>
</dbReference>
<sequence length="721" mass="83866">MKFIMSTQDIMAILAEFKTFNNLRINNVYDNNEISNQSIVLKMRSYEKQIKFIVIDAGKKIYLSDQKTDNDRTMPSGFVMKLRNHLGNKIMLNAEQFNYENIVDLSFGFTDVLYHLIIELNGTGNIIFTDDKYCIIAQLRMNSFENENGEKILIKNGDTYTFAKKHIYDFSKNDIISWYDTLEDENKTKIPLKKLLTMSPLFVFGKECIEHTLYKMNIIDHNIDDIDIDNVITQIKNNHIVGICKGYLVMEKDNDNYEAYYPILYEQFKNRKIKVYDTLSKCMDEYYRNTIKQTSKKTNTEKKKGCIDKEKQKLMNIARQIKKMEGKYKENAHKISVLEEHNESVDLILKCANSYGDTNETLEKFTIRLNDYIEADDINFKVSIIFENSNKTGIKNKKIRIVYIPNGYVYICPPNTSAYENISMMYAENKKLLEKIESTKRLIERQISIPTKKENKRQIAKVNESKETIESTDSKETIESTDSKETVETNEKANIIIKKKELWYQQFYWFISTDGILVLLGKNSDQNESLVKRFMEKDDLYMHSEMAGSGSCIIKRKDKNIPITTLEEANIFLMSHTKAWMQNSPDRTYWVFSEQVSKTPESGEYVTKGSFIIRGTKNFLSIPKMELGLTILFKNKGSEILTNMLTETTEFTVPMCAPYKTINKNKFKIKIVQGTGKIDKTIKKSILGIFSKQSSPKESVYIKEISIEDYQKILITGIKIL</sequence>
<dbReference type="PANTHER" id="PTHR15239:SF6">
    <property type="entry name" value="RIBOSOME QUALITY CONTROL COMPLEX SUBUNIT NEMF"/>
    <property type="match status" value="1"/>
</dbReference>
<dbReference type="InterPro" id="IPR008532">
    <property type="entry name" value="NFACT_RNA-bd"/>
</dbReference>
<dbReference type="GO" id="GO:1990116">
    <property type="term" value="P:ribosome-associated ubiquitin-dependent protein catabolic process"/>
    <property type="evidence" value="ECO:0007669"/>
    <property type="project" value="TreeGrafter"/>
</dbReference>
<evidence type="ECO:0000313" key="8">
    <source>
        <dbReference type="EMBL" id="ATZ80225.1"/>
    </source>
</evidence>
<feature type="region of interest" description="Disordered" evidence="5">
    <location>
        <begin position="458"/>
        <end position="484"/>
    </location>
</feature>
<dbReference type="Pfam" id="PF11923">
    <property type="entry name" value="NFACT-C"/>
    <property type="match status" value="1"/>
</dbReference>
<evidence type="ECO:0000256" key="1">
    <source>
        <dbReference type="ARBA" id="ARBA00004496"/>
    </source>
</evidence>
<evidence type="ECO:0000256" key="4">
    <source>
        <dbReference type="ARBA" id="ARBA00023054"/>
    </source>
</evidence>
<comment type="similarity">
    <text evidence="2">Belongs to the NEMF family.</text>
</comment>
<dbReference type="GO" id="GO:0043023">
    <property type="term" value="F:ribosomal large subunit binding"/>
    <property type="evidence" value="ECO:0007669"/>
    <property type="project" value="TreeGrafter"/>
</dbReference>
<evidence type="ECO:0000256" key="5">
    <source>
        <dbReference type="SAM" id="MobiDB-lite"/>
    </source>
</evidence>
<dbReference type="EMBL" id="MF782455">
    <property type="protein sequence ID" value="ATZ80225.1"/>
    <property type="molecule type" value="Genomic_DNA"/>
</dbReference>
<feature type="domain" description="NFACT protein C-terminal" evidence="7">
    <location>
        <begin position="649"/>
        <end position="697"/>
    </location>
</feature>